<name>A0A3L7JA59_9HYPH</name>
<protein>
    <submittedName>
        <fullName evidence="3">DUF1176 domain-containing protein</fullName>
    </submittedName>
</protein>
<keyword evidence="4" id="KW-1185">Reference proteome</keyword>
<sequence length="365" mass="39475">MSSRYVRLLFLPLLALAEPSMAQSSDISGLPYYDDRSLPQTVIFSLYNAINRREFSRAYSYFGIPPAASPEDYAAGFEEMAMVQIATGGARQEGAAGSIYAVIPVAIRSVGKDGSQDVYAGCMRLRLAQPSIQASDFTGWHIDRTAIAASDQAYETAMMDCDDSGSPVRPEYGPEPMPQTPPEGLAQTIALTQSFLRRDSDECDDALGVHPESVTILPQSSDPDDNGPVTVLASFTCAMGAYNMMTKWLSSSEASYTISHSFAEAEVDYDLGPSPEQGVDGPVERIDVTGWTTTDQLINASWNAQAEAITTYAKWRGFGDALSTATYKWNGRGFTLSEFAVDPSFDGEQETITVFPPDAAARSAQ</sequence>
<feature type="signal peptide" evidence="2">
    <location>
        <begin position="1"/>
        <end position="22"/>
    </location>
</feature>
<evidence type="ECO:0000313" key="3">
    <source>
        <dbReference type="EMBL" id="RLQ87506.1"/>
    </source>
</evidence>
<feature type="region of interest" description="Disordered" evidence="1">
    <location>
        <begin position="161"/>
        <end position="181"/>
    </location>
</feature>
<comment type="caution">
    <text evidence="3">The sequence shown here is derived from an EMBL/GenBank/DDBJ whole genome shotgun (WGS) entry which is preliminary data.</text>
</comment>
<dbReference type="Proteomes" id="UP000281094">
    <property type="component" value="Unassembled WGS sequence"/>
</dbReference>
<dbReference type="InterPro" id="IPR009560">
    <property type="entry name" value="DUF1176"/>
</dbReference>
<accession>A0A3L7JA59</accession>
<dbReference type="Pfam" id="PF06674">
    <property type="entry name" value="DUF1176"/>
    <property type="match status" value="1"/>
</dbReference>
<proteinExistence type="predicted"/>
<organism evidence="3 4">
    <name type="scientific">Notoacmeibacter ruber</name>
    <dbReference type="NCBI Taxonomy" id="2670375"/>
    <lineage>
        <taxon>Bacteria</taxon>
        <taxon>Pseudomonadati</taxon>
        <taxon>Pseudomonadota</taxon>
        <taxon>Alphaproteobacteria</taxon>
        <taxon>Hyphomicrobiales</taxon>
        <taxon>Notoacmeibacteraceae</taxon>
        <taxon>Notoacmeibacter</taxon>
    </lineage>
</organism>
<evidence type="ECO:0000256" key="1">
    <source>
        <dbReference type="SAM" id="MobiDB-lite"/>
    </source>
</evidence>
<evidence type="ECO:0000256" key="2">
    <source>
        <dbReference type="SAM" id="SignalP"/>
    </source>
</evidence>
<reference evidence="3 4" key="1">
    <citation type="submission" date="2018-10" db="EMBL/GenBank/DDBJ databases">
        <title>Notoacmeibacter sp. M2BS9Y-3-1, whole genome shotgun sequence.</title>
        <authorList>
            <person name="Tuo L."/>
        </authorList>
    </citation>
    <scope>NUCLEOTIDE SEQUENCE [LARGE SCALE GENOMIC DNA]</scope>
    <source>
        <strain evidence="3 4">M2BS9Y-3-1</strain>
    </source>
</reference>
<dbReference type="RefSeq" id="WP_121644474.1">
    <property type="nucleotide sequence ID" value="NZ_RCWN01000001.1"/>
</dbReference>
<dbReference type="AlphaFoldDB" id="A0A3L7JA59"/>
<dbReference type="EMBL" id="RCWN01000001">
    <property type="protein sequence ID" value="RLQ87506.1"/>
    <property type="molecule type" value="Genomic_DNA"/>
</dbReference>
<keyword evidence="2" id="KW-0732">Signal</keyword>
<gene>
    <name evidence="3" type="ORF">D8780_04085</name>
</gene>
<evidence type="ECO:0000313" key="4">
    <source>
        <dbReference type="Proteomes" id="UP000281094"/>
    </source>
</evidence>
<feature type="chain" id="PRO_5018045544" evidence="2">
    <location>
        <begin position="23"/>
        <end position="365"/>
    </location>
</feature>